<reference evidence="1" key="1">
    <citation type="journal article" date="2019" name="bioRxiv">
        <title>The Genome of the Zebra Mussel, Dreissena polymorpha: A Resource for Invasive Species Research.</title>
        <authorList>
            <person name="McCartney M.A."/>
            <person name="Auch B."/>
            <person name="Kono T."/>
            <person name="Mallez S."/>
            <person name="Zhang Y."/>
            <person name="Obille A."/>
            <person name="Becker A."/>
            <person name="Abrahante J.E."/>
            <person name="Garbe J."/>
            <person name="Badalamenti J.P."/>
            <person name="Herman A."/>
            <person name="Mangelson H."/>
            <person name="Liachko I."/>
            <person name="Sullivan S."/>
            <person name="Sone E.D."/>
            <person name="Koren S."/>
            <person name="Silverstein K.A.T."/>
            <person name="Beckman K.B."/>
            <person name="Gohl D.M."/>
        </authorList>
    </citation>
    <scope>NUCLEOTIDE SEQUENCE</scope>
    <source>
        <strain evidence="1">Duluth1</strain>
        <tissue evidence="1">Whole animal</tissue>
    </source>
</reference>
<organism evidence="1 2">
    <name type="scientific">Dreissena polymorpha</name>
    <name type="common">Zebra mussel</name>
    <name type="synonym">Mytilus polymorpha</name>
    <dbReference type="NCBI Taxonomy" id="45954"/>
    <lineage>
        <taxon>Eukaryota</taxon>
        <taxon>Metazoa</taxon>
        <taxon>Spiralia</taxon>
        <taxon>Lophotrochozoa</taxon>
        <taxon>Mollusca</taxon>
        <taxon>Bivalvia</taxon>
        <taxon>Autobranchia</taxon>
        <taxon>Heteroconchia</taxon>
        <taxon>Euheterodonta</taxon>
        <taxon>Imparidentia</taxon>
        <taxon>Neoheterodontei</taxon>
        <taxon>Myida</taxon>
        <taxon>Dreissenoidea</taxon>
        <taxon>Dreissenidae</taxon>
        <taxon>Dreissena</taxon>
    </lineage>
</organism>
<accession>A0A9D4GIT9</accession>
<dbReference type="AlphaFoldDB" id="A0A9D4GIT9"/>
<sequence>MNARNRKSEPEVDLAGSGRCQPPCCHVSQRHHGSGSKLSAQATAEGTAQRTTAMIAIWCCKDERACSCPCL</sequence>
<dbReference type="Proteomes" id="UP000828390">
    <property type="component" value="Unassembled WGS sequence"/>
</dbReference>
<evidence type="ECO:0000313" key="1">
    <source>
        <dbReference type="EMBL" id="KAH3816236.1"/>
    </source>
</evidence>
<gene>
    <name evidence="1" type="ORF">DPMN_117749</name>
</gene>
<comment type="caution">
    <text evidence="1">The sequence shown here is derived from an EMBL/GenBank/DDBJ whole genome shotgun (WGS) entry which is preliminary data.</text>
</comment>
<evidence type="ECO:0000313" key="2">
    <source>
        <dbReference type="Proteomes" id="UP000828390"/>
    </source>
</evidence>
<proteinExistence type="predicted"/>
<name>A0A9D4GIT9_DREPO</name>
<dbReference type="EMBL" id="JAIWYP010000005">
    <property type="protein sequence ID" value="KAH3816236.1"/>
    <property type="molecule type" value="Genomic_DNA"/>
</dbReference>
<protein>
    <submittedName>
        <fullName evidence="1">Uncharacterized protein</fullName>
    </submittedName>
</protein>
<reference evidence="1" key="2">
    <citation type="submission" date="2020-11" db="EMBL/GenBank/DDBJ databases">
        <authorList>
            <person name="McCartney M.A."/>
            <person name="Auch B."/>
            <person name="Kono T."/>
            <person name="Mallez S."/>
            <person name="Becker A."/>
            <person name="Gohl D.M."/>
            <person name="Silverstein K.A.T."/>
            <person name="Koren S."/>
            <person name="Bechman K.B."/>
            <person name="Herman A."/>
            <person name="Abrahante J.E."/>
            <person name="Garbe J."/>
        </authorList>
    </citation>
    <scope>NUCLEOTIDE SEQUENCE</scope>
    <source>
        <strain evidence="1">Duluth1</strain>
        <tissue evidence="1">Whole animal</tissue>
    </source>
</reference>
<keyword evidence="2" id="KW-1185">Reference proteome</keyword>